<gene>
    <name evidence="1" type="ORF">TraAM80_06826</name>
</gene>
<dbReference type="OrthoDB" id="1929236at2759"/>
<dbReference type="EMBL" id="MKGL01000264">
    <property type="protein sequence ID" value="RNF01658.1"/>
    <property type="molecule type" value="Genomic_DNA"/>
</dbReference>
<proteinExistence type="predicted"/>
<keyword evidence="2" id="KW-1185">Reference proteome</keyword>
<dbReference type="AlphaFoldDB" id="A0A3R7MFP7"/>
<name>A0A3R7MFP7_TRYRA</name>
<evidence type="ECO:0000313" key="2">
    <source>
        <dbReference type="Proteomes" id="UP000283634"/>
    </source>
</evidence>
<accession>A0A3R7MFP7</accession>
<reference evidence="1 2" key="1">
    <citation type="journal article" date="2018" name="BMC Genomics">
        <title>Genomic comparison of Trypanosoma conorhini and Trypanosoma rangeli to Trypanosoma cruzi strains of high and low virulence.</title>
        <authorList>
            <person name="Bradwell K.R."/>
            <person name="Koparde V.N."/>
            <person name="Matveyev A.V."/>
            <person name="Serrano M.G."/>
            <person name="Alves J.M."/>
            <person name="Parikh H."/>
            <person name="Huang B."/>
            <person name="Lee V."/>
            <person name="Espinosa-Alvarez O."/>
            <person name="Ortiz P.A."/>
            <person name="Costa-Martins A.G."/>
            <person name="Teixeira M.M."/>
            <person name="Buck G.A."/>
        </authorList>
    </citation>
    <scope>NUCLEOTIDE SEQUENCE [LARGE SCALE GENOMIC DNA]</scope>
    <source>
        <strain evidence="1 2">AM80</strain>
    </source>
</reference>
<sequence length="201" mass="22282">MTVGEVSEPGLWRFALHILMLARDNGVQLSAPSAANDALGLLGEDEQRWVMACRLVEVMLLRGKREGLVGDSSNKVRPNVVSDYHMCRGLCQHWHLAPRYASLMIHAGNICIFDDSQVTDRLLKACVRGHRWAEALHTMQQSLEGNLGNAGKTDEDCIRTDIFLHVFARIARVPEGVPCHAIPSAVTAVKARYHGYQEEGV</sequence>
<dbReference type="RefSeq" id="XP_029236458.1">
    <property type="nucleotide sequence ID" value="XM_029383653.1"/>
</dbReference>
<dbReference type="VEuPathDB" id="TriTrypDB:TRSC58_04908"/>
<organism evidence="1 2">
    <name type="scientific">Trypanosoma rangeli</name>
    <dbReference type="NCBI Taxonomy" id="5698"/>
    <lineage>
        <taxon>Eukaryota</taxon>
        <taxon>Discoba</taxon>
        <taxon>Euglenozoa</taxon>
        <taxon>Kinetoplastea</taxon>
        <taxon>Metakinetoplastina</taxon>
        <taxon>Trypanosomatida</taxon>
        <taxon>Trypanosomatidae</taxon>
        <taxon>Trypanosoma</taxon>
        <taxon>Herpetosoma</taxon>
    </lineage>
</organism>
<comment type="caution">
    <text evidence="1">The sequence shown here is derived from an EMBL/GenBank/DDBJ whole genome shotgun (WGS) entry which is preliminary data.</text>
</comment>
<evidence type="ECO:0000313" key="1">
    <source>
        <dbReference type="EMBL" id="RNF01658.1"/>
    </source>
</evidence>
<protein>
    <submittedName>
        <fullName evidence="1">Uncharacterized protein</fullName>
    </submittedName>
</protein>
<dbReference type="GeneID" id="40330759"/>
<dbReference type="Proteomes" id="UP000283634">
    <property type="component" value="Unassembled WGS sequence"/>
</dbReference>